<evidence type="ECO:0000259" key="1">
    <source>
        <dbReference type="Pfam" id="PF07110"/>
    </source>
</evidence>
<evidence type="ECO:0000313" key="3">
    <source>
        <dbReference type="Proteomes" id="UP000608154"/>
    </source>
</evidence>
<evidence type="ECO:0000313" key="2">
    <source>
        <dbReference type="EMBL" id="GGB90853.1"/>
    </source>
</evidence>
<proteinExistence type="predicted"/>
<name>A0A916TPQ3_9SPHN</name>
<dbReference type="EMBL" id="BMHK01000003">
    <property type="protein sequence ID" value="GGB90853.1"/>
    <property type="molecule type" value="Genomic_DNA"/>
</dbReference>
<dbReference type="GO" id="GO:0016491">
    <property type="term" value="F:oxidoreductase activity"/>
    <property type="evidence" value="ECO:0007669"/>
    <property type="project" value="InterPro"/>
</dbReference>
<dbReference type="Proteomes" id="UP000608154">
    <property type="component" value="Unassembled WGS sequence"/>
</dbReference>
<reference evidence="2" key="1">
    <citation type="journal article" date="2014" name="Int. J. Syst. Evol. Microbiol.">
        <title>Complete genome sequence of Corynebacterium casei LMG S-19264T (=DSM 44701T), isolated from a smear-ripened cheese.</title>
        <authorList>
            <consortium name="US DOE Joint Genome Institute (JGI-PGF)"/>
            <person name="Walter F."/>
            <person name="Albersmeier A."/>
            <person name="Kalinowski J."/>
            <person name="Ruckert C."/>
        </authorList>
    </citation>
    <scope>NUCLEOTIDE SEQUENCE</scope>
    <source>
        <strain evidence="2">CGMCC 1.15095</strain>
    </source>
</reference>
<dbReference type="SUPFAM" id="SSF54909">
    <property type="entry name" value="Dimeric alpha+beta barrel"/>
    <property type="match status" value="1"/>
</dbReference>
<organism evidence="2 3">
    <name type="scientific">Novosphingobium endophyticum</name>
    <dbReference type="NCBI Taxonomy" id="1955250"/>
    <lineage>
        <taxon>Bacteria</taxon>
        <taxon>Pseudomonadati</taxon>
        <taxon>Pseudomonadota</taxon>
        <taxon>Alphaproteobacteria</taxon>
        <taxon>Sphingomonadales</taxon>
        <taxon>Sphingomonadaceae</taxon>
        <taxon>Novosphingobium</taxon>
    </lineage>
</organism>
<feature type="domain" description="EthD" evidence="1">
    <location>
        <begin position="34"/>
        <end position="124"/>
    </location>
</feature>
<protein>
    <recommendedName>
        <fullName evidence="1">EthD domain-containing protein</fullName>
    </recommendedName>
</protein>
<comment type="caution">
    <text evidence="2">The sequence shown here is derived from an EMBL/GenBank/DDBJ whole genome shotgun (WGS) entry which is preliminary data.</text>
</comment>
<dbReference type="Gene3D" id="3.30.70.100">
    <property type="match status" value="1"/>
</dbReference>
<dbReference type="AlphaFoldDB" id="A0A916TPQ3"/>
<gene>
    <name evidence="2" type="ORF">GCM10011494_06520</name>
</gene>
<keyword evidence="3" id="KW-1185">Reference proteome</keyword>
<reference evidence="2" key="2">
    <citation type="submission" date="2020-09" db="EMBL/GenBank/DDBJ databases">
        <authorList>
            <person name="Sun Q."/>
            <person name="Zhou Y."/>
        </authorList>
    </citation>
    <scope>NUCLEOTIDE SEQUENCE</scope>
    <source>
        <strain evidence="2">CGMCC 1.15095</strain>
    </source>
</reference>
<dbReference type="InterPro" id="IPR011008">
    <property type="entry name" value="Dimeric_a/b-barrel"/>
</dbReference>
<sequence>MVSRLSSGFVQGGESEERTMAGTVFKILLFMKRRPDISVDAFREYYETRHAPLAEKYSRGISRYIRRYVEPLVHPETGEWTDAPDVITELWFEDEQVFRAALAYMTSSVMPDEIIEDEKNLFDRSSFRIATVVERESETGG</sequence>
<dbReference type="InterPro" id="IPR009799">
    <property type="entry name" value="EthD_dom"/>
</dbReference>
<dbReference type="Pfam" id="PF07110">
    <property type="entry name" value="EthD"/>
    <property type="match status" value="1"/>
</dbReference>
<accession>A0A916TPQ3</accession>